<feature type="domain" description="RDD" evidence="6">
    <location>
        <begin position="231"/>
        <end position="318"/>
    </location>
</feature>
<feature type="transmembrane region" description="Helical" evidence="5">
    <location>
        <begin position="42"/>
        <end position="67"/>
    </location>
</feature>
<dbReference type="Pfam" id="PF06271">
    <property type="entry name" value="RDD"/>
    <property type="match status" value="1"/>
</dbReference>
<dbReference type="GO" id="GO:0016020">
    <property type="term" value="C:membrane"/>
    <property type="evidence" value="ECO:0007669"/>
    <property type="project" value="UniProtKB-SubCell"/>
</dbReference>
<comment type="subcellular location">
    <subcellularLocation>
        <location evidence="1">Membrane</location>
        <topology evidence="1">Multi-pass membrane protein</topology>
    </subcellularLocation>
</comment>
<accession>A0A9D9D5G7</accession>
<reference evidence="7" key="2">
    <citation type="journal article" date="2021" name="PeerJ">
        <title>Extensive microbial diversity within the chicken gut microbiome revealed by metagenomics and culture.</title>
        <authorList>
            <person name="Gilroy R."/>
            <person name="Ravi A."/>
            <person name="Getino M."/>
            <person name="Pursley I."/>
            <person name="Horton D.L."/>
            <person name="Alikhan N.F."/>
            <person name="Baker D."/>
            <person name="Gharbi K."/>
            <person name="Hall N."/>
            <person name="Watson M."/>
            <person name="Adriaenssens E.M."/>
            <person name="Foster-Nyarko E."/>
            <person name="Jarju S."/>
            <person name="Secka A."/>
            <person name="Antonio M."/>
            <person name="Oren A."/>
            <person name="Chaudhuri R.R."/>
            <person name="La Ragione R."/>
            <person name="Hildebrand F."/>
            <person name="Pallen M.J."/>
        </authorList>
    </citation>
    <scope>NUCLEOTIDE SEQUENCE</scope>
    <source>
        <strain evidence="7">1748</strain>
    </source>
</reference>
<reference evidence="7" key="1">
    <citation type="submission" date="2020-10" db="EMBL/GenBank/DDBJ databases">
        <authorList>
            <person name="Gilroy R."/>
        </authorList>
    </citation>
    <scope>NUCLEOTIDE SEQUENCE</scope>
    <source>
        <strain evidence="7">1748</strain>
    </source>
</reference>
<dbReference type="Proteomes" id="UP000823629">
    <property type="component" value="Unassembled WGS sequence"/>
</dbReference>
<proteinExistence type="predicted"/>
<organism evidence="7 8">
    <name type="scientific">Candidatus Scatoplasma merdavium</name>
    <dbReference type="NCBI Taxonomy" id="2840932"/>
    <lineage>
        <taxon>Bacteria</taxon>
        <taxon>Bacillati</taxon>
        <taxon>Bacillota</taxon>
        <taxon>Bacilli</taxon>
        <taxon>Bacillales</taxon>
        <taxon>Candidatus Scatoplasma</taxon>
    </lineage>
</organism>
<keyword evidence="4 5" id="KW-0472">Membrane</keyword>
<sequence>MSIEDEKVEVVSGQLTPIEKHVETPVKKIEIHYVRALFHRRVLANLIDFLLFIVAFLSLFMLVRYIVTSTPEYKVKEDELSRLRLDSSLYVEVNEEQQDIVTYLNSQDIAASEKYNRGYSTIEEFISFAYLKGGNELGDEILENFQNCMLDENMTFEGQQMYISDLASSLGIKRNPDCKANYQEYYNRAISPYIDEQCQGYLVSSIPGYFENTKYISNMLIFVELPISYCIGGILIYLIPTLIFRRGRKTIGKAIYKIGLVDSTTLLNPKFSKSLARFAIFFFAELLLAPFTLCIPFIISVSLMGFSKKRQGFPDYLLNLQEVDNSREKIYFSKNEIIVESMNSNKKPVDFEPISRLDK</sequence>
<evidence type="ECO:0000256" key="3">
    <source>
        <dbReference type="ARBA" id="ARBA00022989"/>
    </source>
</evidence>
<name>A0A9D9D5G7_9BACL</name>
<feature type="transmembrane region" description="Helical" evidence="5">
    <location>
        <begin position="278"/>
        <end position="303"/>
    </location>
</feature>
<evidence type="ECO:0000256" key="5">
    <source>
        <dbReference type="SAM" id="Phobius"/>
    </source>
</evidence>
<dbReference type="AlphaFoldDB" id="A0A9D9D5G7"/>
<keyword evidence="2 5" id="KW-0812">Transmembrane</keyword>
<keyword evidence="3 5" id="KW-1133">Transmembrane helix</keyword>
<evidence type="ECO:0000313" key="8">
    <source>
        <dbReference type="Proteomes" id="UP000823629"/>
    </source>
</evidence>
<comment type="caution">
    <text evidence="7">The sequence shown here is derived from an EMBL/GenBank/DDBJ whole genome shotgun (WGS) entry which is preliminary data.</text>
</comment>
<evidence type="ECO:0000259" key="6">
    <source>
        <dbReference type="Pfam" id="PF06271"/>
    </source>
</evidence>
<evidence type="ECO:0000256" key="2">
    <source>
        <dbReference type="ARBA" id="ARBA00022692"/>
    </source>
</evidence>
<gene>
    <name evidence="7" type="ORF">IAC78_01750</name>
</gene>
<dbReference type="EMBL" id="JADING010000051">
    <property type="protein sequence ID" value="MBO8414191.1"/>
    <property type="molecule type" value="Genomic_DNA"/>
</dbReference>
<evidence type="ECO:0000256" key="4">
    <source>
        <dbReference type="ARBA" id="ARBA00023136"/>
    </source>
</evidence>
<dbReference type="InterPro" id="IPR010432">
    <property type="entry name" value="RDD"/>
</dbReference>
<protein>
    <submittedName>
        <fullName evidence="7">RDD family protein</fullName>
    </submittedName>
</protein>
<feature type="transmembrane region" description="Helical" evidence="5">
    <location>
        <begin position="219"/>
        <end position="239"/>
    </location>
</feature>
<evidence type="ECO:0000256" key="1">
    <source>
        <dbReference type="ARBA" id="ARBA00004141"/>
    </source>
</evidence>
<evidence type="ECO:0000313" key="7">
    <source>
        <dbReference type="EMBL" id="MBO8414191.1"/>
    </source>
</evidence>